<organism evidence="14">
    <name type="scientific">hydrocarbon metagenome</name>
    <dbReference type="NCBI Taxonomy" id="938273"/>
    <lineage>
        <taxon>unclassified sequences</taxon>
        <taxon>metagenomes</taxon>
        <taxon>ecological metagenomes</taxon>
    </lineage>
</organism>
<dbReference type="GO" id="GO:0005524">
    <property type="term" value="F:ATP binding"/>
    <property type="evidence" value="ECO:0007669"/>
    <property type="project" value="InterPro"/>
</dbReference>
<evidence type="ECO:0000256" key="6">
    <source>
        <dbReference type="ARBA" id="ARBA00022723"/>
    </source>
</evidence>
<dbReference type="InterPro" id="IPR001305">
    <property type="entry name" value="HSP_DnaJ_Cys-rich_dom"/>
</dbReference>
<keyword evidence="5" id="KW-0235">DNA replication</keyword>
<evidence type="ECO:0000256" key="3">
    <source>
        <dbReference type="ARBA" id="ARBA00011738"/>
    </source>
</evidence>
<dbReference type="CDD" id="cd10747">
    <property type="entry name" value="DnaJ_C"/>
    <property type="match status" value="1"/>
</dbReference>
<dbReference type="SUPFAM" id="SSF57938">
    <property type="entry name" value="DnaJ/Hsp40 cysteine-rich domain"/>
    <property type="match status" value="1"/>
</dbReference>
<keyword evidence="6" id="KW-0479">Metal-binding</keyword>
<dbReference type="InterPro" id="IPR008971">
    <property type="entry name" value="HSP40/DnaJ_pept-bd"/>
</dbReference>
<dbReference type="InterPro" id="IPR018253">
    <property type="entry name" value="DnaJ_domain_CS"/>
</dbReference>
<comment type="caution">
    <text evidence="14">The sequence shown here is derived from an EMBL/GenBank/DDBJ whole genome shotgun (WGS) entry which is preliminary data.</text>
</comment>
<evidence type="ECO:0000256" key="5">
    <source>
        <dbReference type="ARBA" id="ARBA00022705"/>
    </source>
</evidence>
<keyword evidence="4" id="KW-0963">Cytoplasm</keyword>
<keyword evidence="9" id="KW-0862">Zinc</keyword>
<dbReference type="InterPro" id="IPR036410">
    <property type="entry name" value="HSP_DnaJ_Cys-rich_dom_sf"/>
</dbReference>
<dbReference type="Gene3D" id="2.60.260.20">
    <property type="entry name" value="Urease metallochaperone UreE, N-terminal domain"/>
    <property type="match status" value="2"/>
</dbReference>
<dbReference type="FunFam" id="1.10.287.110:FF:000034">
    <property type="entry name" value="Chaperone protein DnaJ"/>
    <property type="match status" value="1"/>
</dbReference>
<dbReference type="PRINTS" id="PR00625">
    <property type="entry name" value="JDOMAIN"/>
</dbReference>
<dbReference type="FunFam" id="2.10.230.10:FF:000002">
    <property type="entry name" value="Molecular chaperone DnaJ"/>
    <property type="match status" value="1"/>
</dbReference>
<evidence type="ECO:0000313" key="14">
    <source>
        <dbReference type="EMBL" id="KUG23852.1"/>
    </source>
</evidence>
<evidence type="ECO:0000259" key="12">
    <source>
        <dbReference type="PROSITE" id="PS50076"/>
    </source>
</evidence>
<dbReference type="SMART" id="SM00271">
    <property type="entry name" value="DnaJ"/>
    <property type="match status" value="1"/>
</dbReference>
<dbReference type="GO" id="GO:0005737">
    <property type="term" value="C:cytoplasm"/>
    <property type="evidence" value="ECO:0007669"/>
    <property type="project" value="UniProtKB-SubCell"/>
</dbReference>
<dbReference type="PANTHER" id="PTHR43096">
    <property type="entry name" value="DNAJ HOMOLOG 1, MITOCHONDRIAL-RELATED"/>
    <property type="match status" value="1"/>
</dbReference>
<keyword evidence="11" id="KW-0143">Chaperone</keyword>
<dbReference type="InterPro" id="IPR012724">
    <property type="entry name" value="DnaJ"/>
</dbReference>
<dbReference type="GO" id="GO:0051082">
    <property type="term" value="F:unfolded protein binding"/>
    <property type="evidence" value="ECO:0007669"/>
    <property type="project" value="InterPro"/>
</dbReference>
<keyword evidence="7" id="KW-0677">Repeat</keyword>
<accession>A0A0W8FSN9</accession>
<comment type="subcellular location">
    <subcellularLocation>
        <location evidence="2">Cytoplasm</location>
    </subcellularLocation>
</comment>
<sequence>MTTKKDYYEILNVDRNSSDEEIKKSYRTIAMQCHPDRNPGNKKAEEKFKEAAEAYEVLSDREKREIYDHYGHEGLNSTGFRGFSGFDDIFSHFSNIFEDAFGYSNTRGHSRSSASAGSDLRYDLKISFMEAAFGHTTNIDVEKLTTCHKCHGTGASPGSSPETCRTCKGRGQVIQSSGFFTISSTCPHCNGHGKVITKPCDNCRGRGKEQVSKTVQLKIPAGVETGSRLRLRGEGEAGERGGPDGDLYVFIYVDEHDFFSRSGDDIICRIPISFVNATLGATLEVPTLQGKEKLKIPKGTQNGQIFKLKGKGIPHLRGYGRGDQIIEMFVQIPTVISKKQEDLLVEFEKLNQTTH</sequence>
<dbReference type="InterPro" id="IPR002939">
    <property type="entry name" value="DnaJ_C"/>
</dbReference>
<keyword evidence="10" id="KW-0346">Stress response</keyword>
<dbReference type="Gene3D" id="2.10.230.10">
    <property type="entry name" value="Heat shock protein DnaJ, cysteine-rich domain"/>
    <property type="match status" value="1"/>
</dbReference>
<dbReference type="NCBIfam" id="NF008035">
    <property type="entry name" value="PRK10767.1"/>
    <property type="match status" value="1"/>
</dbReference>
<evidence type="ECO:0000256" key="11">
    <source>
        <dbReference type="ARBA" id="ARBA00023186"/>
    </source>
</evidence>
<dbReference type="PROSITE" id="PS00636">
    <property type="entry name" value="DNAJ_1"/>
    <property type="match status" value="1"/>
</dbReference>
<evidence type="ECO:0000259" key="13">
    <source>
        <dbReference type="PROSITE" id="PS51188"/>
    </source>
</evidence>
<dbReference type="Gene3D" id="1.10.287.110">
    <property type="entry name" value="DnaJ domain"/>
    <property type="match status" value="1"/>
</dbReference>
<dbReference type="InterPro" id="IPR001623">
    <property type="entry name" value="DnaJ_domain"/>
</dbReference>
<dbReference type="HAMAP" id="MF_01152">
    <property type="entry name" value="DnaJ"/>
    <property type="match status" value="1"/>
</dbReference>
<feature type="domain" description="J" evidence="12">
    <location>
        <begin position="6"/>
        <end position="71"/>
    </location>
</feature>
<dbReference type="PROSITE" id="PS50076">
    <property type="entry name" value="DNAJ_2"/>
    <property type="match status" value="1"/>
</dbReference>
<dbReference type="GO" id="GO:0009408">
    <property type="term" value="P:response to heat"/>
    <property type="evidence" value="ECO:0007669"/>
    <property type="project" value="InterPro"/>
</dbReference>
<evidence type="ECO:0000256" key="2">
    <source>
        <dbReference type="ARBA" id="ARBA00004496"/>
    </source>
</evidence>
<feature type="domain" description="CR-type" evidence="13">
    <location>
        <begin position="134"/>
        <end position="212"/>
    </location>
</feature>
<dbReference type="NCBIfam" id="TIGR02349">
    <property type="entry name" value="DnaJ_bact"/>
    <property type="match status" value="1"/>
</dbReference>
<protein>
    <submittedName>
        <fullName evidence="14">Chaperone protein dnaj</fullName>
    </submittedName>
</protein>
<dbReference type="AlphaFoldDB" id="A0A0W8FSN9"/>
<dbReference type="FunFam" id="2.60.260.20:FF:000004">
    <property type="entry name" value="Molecular chaperone DnaJ"/>
    <property type="match status" value="1"/>
</dbReference>
<comment type="cofactor">
    <cofactor evidence="1">
        <name>Zn(2+)</name>
        <dbReference type="ChEBI" id="CHEBI:29105"/>
    </cofactor>
</comment>
<dbReference type="Pfam" id="PF00226">
    <property type="entry name" value="DnaJ"/>
    <property type="match status" value="1"/>
</dbReference>
<dbReference type="Pfam" id="PF00684">
    <property type="entry name" value="DnaJ_CXXCXGXG"/>
    <property type="match status" value="1"/>
</dbReference>
<dbReference type="GO" id="GO:0008270">
    <property type="term" value="F:zinc ion binding"/>
    <property type="evidence" value="ECO:0007669"/>
    <property type="project" value="UniProtKB-KW"/>
</dbReference>
<dbReference type="GO" id="GO:0006260">
    <property type="term" value="P:DNA replication"/>
    <property type="evidence" value="ECO:0007669"/>
    <property type="project" value="UniProtKB-KW"/>
</dbReference>
<evidence type="ECO:0000256" key="10">
    <source>
        <dbReference type="ARBA" id="ARBA00023016"/>
    </source>
</evidence>
<dbReference type="PANTHER" id="PTHR43096:SF48">
    <property type="entry name" value="CHAPERONE PROTEIN DNAJ"/>
    <property type="match status" value="1"/>
</dbReference>
<dbReference type="Pfam" id="PF01556">
    <property type="entry name" value="DnaJ_C"/>
    <property type="match status" value="1"/>
</dbReference>
<dbReference type="SUPFAM" id="SSF49493">
    <property type="entry name" value="HSP40/DnaJ peptide-binding domain"/>
    <property type="match status" value="2"/>
</dbReference>
<dbReference type="GO" id="GO:0042026">
    <property type="term" value="P:protein refolding"/>
    <property type="evidence" value="ECO:0007669"/>
    <property type="project" value="TreeGrafter"/>
</dbReference>
<proteinExistence type="inferred from homology"/>
<keyword evidence="8" id="KW-0863">Zinc-finger</keyword>
<dbReference type="GO" id="GO:0031072">
    <property type="term" value="F:heat shock protein binding"/>
    <property type="evidence" value="ECO:0007669"/>
    <property type="project" value="InterPro"/>
</dbReference>
<dbReference type="InterPro" id="IPR036869">
    <property type="entry name" value="J_dom_sf"/>
</dbReference>
<gene>
    <name evidence="14" type="ORF">ASZ90_006337</name>
</gene>
<name>A0A0W8FSN9_9ZZZZ</name>
<evidence type="ECO:0000256" key="4">
    <source>
        <dbReference type="ARBA" id="ARBA00022490"/>
    </source>
</evidence>
<dbReference type="EMBL" id="LNQE01000882">
    <property type="protein sequence ID" value="KUG23852.1"/>
    <property type="molecule type" value="Genomic_DNA"/>
</dbReference>
<evidence type="ECO:0000256" key="8">
    <source>
        <dbReference type="ARBA" id="ARBA00022771"/>
    </source>
</evidence>
<evidence type="ECO:0000256" key="9">
    <source>
        <dbReference type="ARBA" id="ARBA00022833"/>
    </source>
</evidence>
<dbReference type="CDD" id="cd06257">
    <property type="entry name" value="DnaJ"/>
    <property type="match status" value="1"/>
</dbReference>
<comment type="subunit">
    <text evidence="3">Homodimer.</text>
</comment>
<dbReference type="CDD" id="cd10719">
    <property type="entry name" value="DnaJ_zf"/>
    <property type="match status" value="1"/>
</dbReference>
<dbReference type="PROSITE" id="PS51188">
    <property type="entry name" value="ZF_CR"/>
    <property type="match status" value="1"/>
</dbReference>
<reference evidence="14" key="1">
    <citation type="journal article" date="2015" name="Proc. Natl. Acad. Sci. U.S.A.">
        <title>Networks of energetic and metabolic interactions define dynamics in microbial communities.</title>
        <authorList>
            <person name="Embree M."/>
            <person name="Liu J.K."/>
            <person name="Al-Bassam M.M."/>
            <person name="Zengler K."/>
        </authorList>
    </citation>
    <scope>NUCLEOTIDE SEQUENCE</scope>
</reference>
<dbReference type="SUPFAM" id="SSF46565">
    <property type="entry name" value="Chaperone J-domain"/>
    <property type="match status" value="1"/>
</dbReference>
<evidence type="ECO:0000256" key="1">
    <source>
        <dbReference type="ARBA" id="ARBA00001947"/>
    </source>
</evidence>
<evidence type="ECO:0000256" key="7">
    <source>
        <dbReference type="ARBA" id="ARBA00022737"/>
    </source>
</evidence>